<evidence type="ECO:0000313" key="2">
    <source>
        <dbReference type="EMBL" id="JAH68821.1"/>
    </source>
</evidence>
<keyword evidence="1" id="KW-0812">Transmembrane</keyword>
<organism evidence="2">
    <name type="scientific">Anguilla anguilla</name>
    <name type="common">European freshwater eel</name>
    <name type="synonym">Muraena anguilla</name>
    <dbReference type="NCBI Taxonomy" id="7936"/>
    <lineage>
        <taxon>Eukaryota</taxon>
        <taxon>Metazoa</taxon>
        <taxon>Chordata</taxon>
        <taxon>Craniata</taxon>
        <taxon>Vertebrata</taxon>
        <taxon>Euteleostomi</taxon>
        <taxon>Actinopterygii</taxon>
        <taxon>Neopterygii</taxon>
        <taxon>Teleostei</taxon>
        <taxon>Anguilliformes</taxon>
        <taxon>Anguillidae</taxon>
        <taxon>Anguilla</taxon>
    </lineage>
</organism>
<name>A0A0E9USV2_ANGAN</name>
<feature type="transmembrane region" description="Helical" evidence="1">
    <location>
        <begin position="26"/>
        <end position="45"/>
    </location>
</feature>
<sequence>MYTCYTVTLIASTCRCGSFLSCSKMSVVVFSLCFLLLAHFTVYPFSGQFHLWYISGPQVINL</sequence>
<keyword evidence="1" id="KW-1133">Transmembrane helix</keyword>
<dbReference type="EMBL" id="GBXM01039756">
    <property type="protein sequence ID" value="JAH68821.1"/>
    <property type="molecule type" value="Transcribed_RNA"/>
</dbReference>
<evidence type="ECO:0000256" key="1">
    <source>
        <dbReference type="SAM" id="Phobius"/>
    </source>
</evidence>
<reference evidence="2" key="1">
    <citation type="submission" date="2014-11" db="EMBL/GenBank/DDBJ databases">
        <authorList>
            <person name="Amaro Gonzalez C."/>
        </authorList>
    </citation>
    <scope>NUCLEOTIDE SEQUENCE</scope>
</reference>
<keyword evidence="1" id="KW-0472">Membrane</keyword>
<reference evidence="2" key="2">
    <citation type="journal article" date="2015" name="Fish Shellfish Immunol.">
        <title>Early steps in the European eel (Anguilla anguilla)-Vibrio vulnificus interaction in the gills: Role of the RtxA13 toxin.</title>
        <authorList>
            <person name="Callol A."/>
            <person name="Pajuelo D."/>
            <person name="Ebbesson L."/>
            <person name="Teles M."/>
            <person name="MacKenzie S."/>
            <person name="Amaro C."/>
        </authorList>
    </citation>
    <scope>NUCLEOTIDE SEQUENCE</scope>
</reference>
<proteinExistence type="predicted"/>
<accession>A0A0E9USV2</accession>
<protein>
    <submittedName>
        <fullName evidence="2">Uncharacterized protein</fullName>
    </submittedName>
</protein>
<dbReference type="AlphaFoldDB" id="A0A0E9USV2"/>